<dbReference type="GO" id="GO:0036126">
    <property type="term" value="C:sperm flagellum"/>
    <property type="evidence" value="ECO:0007669"/>
    <property type="project" value="TreeGrafter"/>
</dbReference>
<evidence type="ECO:0000256" key="1">
    <source>
        <dbReference type="ARBA" id="ARBA00008738"/>
    </source>
</evidence>
<comment type="caution">
    <text evidence="3">The sequence shown here is derived from an EMBL/GenBank/DDBJ whole genome shotgun (WGS) entry which is preliminary data.</text>
</comment>
<keyword evidence="4" id="KW-1185">Reference proteome</keyword>
<dbReference type="EMBL" id="CAXKWB010001071">
    <property type="protein sequence ID" value="CAL4063251.1"/>
    <property type="molecule type" value="Genomic_DNA"/>
</dbReference>
<dbReference type="PANTHER" id="PTHR31516">
    <property type="entry name" value="STABILIZER OF AXONEMAL MICROTUBULES 2"/>
    <property type="match status" value="1"/>
</dbReference>
<dbReference type="AlphaFoldDB" id="A0AAV2PTJ4"/>
<evidence type="ECO:0000313" key="3">
    <source>
        <dbReference type="EMBL" id="CAL4063251.1"/>
    </source>
</evidence>
<reference evidence="3 4" key="1">
    <citation type="submission" date="2024-05" db="EMBL/GenBank/DDBJ databases">
        <authorList>
            <person name="Wallberg A."/>
        </authorList>
    </citation>
    <scope>NUCLEOTIDE SEQUENCE [LARGE SCALE GENOMIC DNA]</scope>
</reference>
<accession>A0AAV2PTJ4</accession>
<feature type="region of interest" description="Disordered" evidence="2">
    <location>
        <begin position="1"/>
        <end position="27"/>
    </location>
</feature>
<dbReference type="Proteomes" id="UP001497623">
    <property type="component" value="Unassembled WGS sequence"/>
</dbReference>
<dbReference type="GO" id="GO:0036064">
    <property type="term" value="C:ciliary basal body"/>
    <property type="evidence" value="ECO:0007669"/>
    <property type="project" value="TreeGrafter"/>
</dbReference>
<dbReference type="GO" id="GO:0005879">
    <property type="term" value="C:axonemal microtubule"/>
    <property type="evidence" value="ECO:0007669"/>
    <property type="project" value="TreeGrafter"/>
</dbReference>
<proteinExistence type="inferred from homology"/>
<gene>
    <name evidence="3" type="ORF">MNOR_LOCUS3214</name>
</gene>
<feature type="compositionally biased region" description="Basic and acidic residues" evidence="2">
    <location>
        <begin position="1"/>
        <end position="10"/>
    </location>
</feature>
<dbReference type="InterPro" id="IPR033336">
    <property type="entry name" value="SAXO1/2"/>
</dbReference>
<dbReference type="PANTHER" id="PTHR31516:SF16">
    <property type="entry name" value="TITIN"/>
    <property type="match status" value="1"/>
</dbReference>
<organism evidence="3 4">
    <name type="scientific">Meganyctiphanes norvegica</name>
    <name type="common">Northern krill</name>
    <name type="synonym">Thysanopoda norvegica</name>
    <dbReference type="NCBI Taxonomy" id="48144"/>
    <lineage>
        <taxon>Eukaryota</taxon>
        <taxon>Metazoa</taxon>
        <taxon>Ecdysozoa</taxon>
        <taxon>Arthropoda</taxon>
        <taxon>Crustacea</taxon>
        <taxon>Multicrustacea</taxon>
        <taxon>Malacostraca</taxon>
        <taxon>Eumalacostraca</taxon>
        <taxon>Eucarida</taxon>
        <taxon>Euphausiacea</taxon>
        <taxon>Euphausiidae</taxon>
        <taxon>Meganyctiphanes</taxon>
    </lineage>
</organism>
<dbReference type="GO" id="GO:0008017">
    <property type="term" value="F:microtubule binding"/>
    <property type="evidence" value="ECO:0007669"/>
    <property type="project" value="InterPro"/>
</dbReference>
<name>A0AAV2PTJ4_MEGNR</name>
<evidence type="ECO:0000313" key="4">
    <source>
        <dbReference type="Proteomes" id="UP001497623"/>
    </source>
</evidence>
<dbReference type="GO" id="GO:0005814">
    <property type="term" value="C:centriole"/>
    <property type="evidence" value="ECO:0007669"/>
    <property type="project" value="TreeGrafter"/>
</dbReference>
<feature type="non-terminal residue" evidence="3">
    <location>
        <position position="277"/>
    </location>
</feature>
<evidence type="ECO:0000256" key="2">
    <source>
        <dbReference type="SAM" id="MobiDB-lite"/>
    </source>
</evidence>
<comment type="similarity">
    <text evidence="1">Belongs to the FAM154 family.</text>
</comment>
<feature type="region of interest" description="Disordered" evidence="2">
    <location>
        <begin position="248"/>
        <end position="277"/>
    </location>
</feature>
<protein>
    <submittedName>
        <fullName evidence="3">Uncharacterized protein</fullName>
    </submittedName>
</protein>
<sequence>MKDLTKDADSQTKSMGTAGRPMLHRNNSLTTLGGEMYIEKSSDEFRSYDHVGREPMVKHFDNLTIEGEFEGRPVSASPLKGEKAVVKRHPDNLIMEGEFQGKSPSSAPAGDRANIVKHHDNLEVKEGNFEVPEKNYKYVKGDRVQPKKVSDNLKTHGKFEGKAKDLPPKGKRASIVKHYDNLKMEGEHMIEEKNKNVLVAERVVPKRVPDNLIVFGEFEAPPKEDAPVGERTEVKKYPDNIKLEGEFIGKEKSSPIGMGKRPSIKRHKDNLIMDGEF</sequence>